<dbReference type="Pfam" id="PF00383">
    <property type="entry name" value="dCMP_cyt_deam_1"/>
    <property type="match status" value="1"/>
</dbReference>
<dbReference type="AlphaFoldDB" id="A0A9D1SYP9"/>
<sequence>MEFRKDYINWDTYFMGIAKLSAMRSKDPNTQVGACIVSHDNRILSTGYNGTPNGIHDKDFKWAREGSALETKYFFVCHAEMNAILNFRGYKREFENAKIYVDLFPCNECAKLIIQSGIKEVIYLCDKYADTESVKASKMLFDAAGVTYRQLKCEQEEITISFKI</sequence>
<feature type="binding site" evidence="8">
    <location>
        <position position="78"/>
    </location>
    <ligand>
        <name>Zn(2+)</name>
        <dbReference type="ChEBI" id="CHEBI:29105"/>
        <note>catalytic</note>
    </ligand>
</feature>
<keyword evidence="4" id="KW-0545">Nucleotide biosynthesis</keyword>
<keyword evidence="5" id="KW-0378">Hydrolase</keyword>
<feature type="active site" description="Proton donor" evidence="7">
    <location>
        <position position="80"/>
    </location>
</feature>
<keyword evidence="3 8" id="KW-0479">Metal-binding</keyword>
<evidence type="ECO:0000256" key="6">
    <source>
        <dbReference type="ARBA" id="ARBA00022833"/>
    </source>
</evidence>
<dbReference type="FunFam" id="3.40.140.10:FF:000021">
    <property type="entry name" value="Deoxycytidylate deaminase"/>
    <property type="match status" value="1"/>
</dbReference>
<evidence type="ECO:0000256" key="8">
    <source>
        <dbReference type="PIRSR" id="PIRSR006019-2"/>
    </source>
</evidence>
<dbReference type="PROSITE" id="PS00903">
    <property type="entry name" value="CYT_DCMP_DEAMINASES_1"/>
    <property type="match status" value="1"/>
</dbReference>
<dbReference type="InterPro" id="IPR016473">
    <property type="entry name" value="dCMP_deaminase"/>
</dbReference>
<evidence type="ECO:0000259" key="9">
    <source>
        <dbReference type="PROSITE" id="PS51747"/>
    </source>
</evidence>
<dbReference type="GO" id="GO:0009165">
    <property type="term" value="P:nucleotide biosynthetic process"/>
    <property type="evidence" value="ECO:0007669"/>
    <property type="project" value="UniProtKB-KW"/>
</dbReference>
<reference evidence="10" key="2">
    <citation type="journal article" date="2021" name="PeerJ">
        <title>Extensive microbial diversity within the chicken gut microbiome revealed by metagenomics and culture.</title>
        <authorList>
            <person name="Gilroy R."/>
            <person name="Ravi A."/>
            <person name="Getino M."/>
            <person name="Pursley I."/>
            <person name="Horton D.L."/>
            <person name="Alikhan N.F."/>
            <person name="Baker D."/>
            <person name="Gharbi K."/>
            <person name="Hall N."/>
            <person name="Watson M."/>
            <person name="Adriaenssens E.M."/>
            <person name="Foster-Nyarko E."/>
            <person name="Jarju S."/>
            <person name="Secka A."/>
            <person name="Antonio M."/>
            <person name="Oren A."/>
            <person name="Chaudhuri R.R."/>
            <person name="La Ragione R."/>
            <person name="Hildebrand F."/>
            <person name="Pallen M.J."/>
        </authorList>
    </citation>
    <scope>NUCLEOTIDE SEQUENCE</scope>
    <source>
        <strain evidence="10">CHK186-9395</strain>
    </source>
</reference>
<dbReference type="GO" id="GO:0005737">
    <property type="term" value="C:cytoplasm"/>
    <property type="evidence" value="ECO:0007669"/>
    <property type="project" value="TreeGrafter"/>
</dbReference>
<reference evidence="10" key="1">
    <citation type="submission" date="2020-10" db="EMBL/GenBank/DDBJ databases">
        <authorList>
            <person name="Gilroy R."/>
        </authorList>
    </citation>
    <scope>NUCLEOTIDE SEQUENCE</scope>
    <source>
        <strain evidence="10">CHK186-9395</strain>
    </source>
</reference>
<dbReference type="PANTHER" id="PTHR11086:SF18">
    <property type="entry name" value="DEOXYCYTIDYLATE DEAMINASE"/>
    <property type="match status" value="1"/>
</dbReference>
<dbReference type="PROSITE" id="PS51747">
    <property type="entry name" value="CYT_DCMP_DEAMINASES_2"/>
    <property type="match status" value="1"/>
</dbReference>
<organism evidence="10 11">
    <name type="scientific">Candidatus Caccopulliclostridium gallistercoris</name>
    <dbReference type="NCBI Taxonomy" id="2840719"/>
    <lineage>
        <taxon>Bacteria</taxon>
        <taxon>Bacillati</taxon>
        <taxon>Bacillota</taxon>
        <taxon>Clostridia</taxon>
        <taxon>Candidatus Caccopulliclostridium</taxon>
    </lineage>
</organism>
<evidence type="ECO:0000313" key="11">
    <source>
        <dbReference type="Proteomes" id="UP000886861"/>
    </source>
</evidence>
<accession>A0A9D1SYP9</accession>
<dbReference type="InterPro" id="IPR016193">
    <property type="entry name" value="Cytidine_deaminase-like"/>
</dbReference>
<evidence type="ECO:0000256" key="1">
    <source>
        <dbReference type="ARBA" id="ARBA00001947"/>
    </source>
</evidence>
<dbReference type="PIRSF" id="PIRSF006019">
    <property type="entry name" value="dCMP_deaminase"/>
    <property type="match status" value="1"/>
</dbReference>
<keyword evidence="6 8" id="KW-0862">Zinc</keyword>
<evidence type="ECO:0000256" key="2">
    <source>
        <dbReference type="ARBA" id="ARBA00006576"/>
    </source>
</evidence>
<dbReference type="InterPro" id="IPR002125">
    <property type="entry name" value="CMP_dCMP_dom"/>
</dbReference>
<dbReference type="SUPFAM" id="SSF53927">
    <property type="entry name" value="Cytidine deaminase-like"/>
    <property type="match status" value="1"/>
</dbReference>
<dbReference type="CDD" id="cd01286">
    <property type="entry name" value="deoxycytidylate_deaminase"/>
    <property type="match status" value="1"/>
</dbReference>
<comment type="similarity">
    <text evidence="2">Belongs to the cytidine and deoxycytidylate deaminase family.</text>
</comment>
<comment type="caution">
    <text evidence="10">The sequence shown here is derived from an EMBL/GenBank/DDBJ whole genome shotgun (WGS) entry which is preliminary data.</text>
</comment>
<dbReference type="Gene3D" id="3.40.140.10">
    <property type="entry name" value="Cytidine Deaminase, domain 2"/>
    <property type="match status" value="1"/>
</dbReference>
<protein>
    <submittedName>
        <fullName evidence="10">dCMP deaminase family protein</fullName>
    </submittedName>
</protein>
<dbReference type="InterPro" id="IPR035105">
    <property type="entry name" value="Deoxycytidylate_deaminase_dom"/>
</dbReference>
<evidence type="ECO:0000256" key="4">
    <source>
        <dbReference type="ARBA" id="ARBA00022727"/>
    </source>
</evidence>
<dbReference type="GO" id="GO:0006220">
    <property type="term" value="P:pyrimidine nucleotide metabolic process"/>
    <property type="evidence" value="ECO:0007669"/>
    <property type="project" value="InterPro"/>
</dbReference>
<dbReference type="Proteomes" id="UP000886861">
    <property type="component" value="Unassembled WGS sequence"/>
</dbReference>
<dbReference type="InterPro" id="IPR016192">
    <property type="entry name" value="APOBEC/CMP_deaminase_Zn-bd"/>
</dbReference>
<evidence type="ECO:0000256" key="7">
    <source>
        <dbReference type="PIRSR" id="PIRSR006019-1"/>
    </source>
</evidence>
<dbReference type="InterPro" id="IPR015517">
    <property type="entry name" value="dCMP_deaminase-rel"/>
</dbReference>
<feature type="binding site" evidence="8">
    <location>
        <position position="106"/>
    </location>
    <ligand>
        <name>Zn(2+)</name>
        <dbReference type="ChEBI" id="CHEBI:29105"/>
        <note>catalytic</note>
    </ligand>
</feature>
<dbReference type="EMBL" id="DVOJ01000004">
    <property type="protein sequence ID" value="HIV01137.1"/>
    <property type="molecule type" value="Genomic_DNA"/>
</dbReference>
<evidence type="ECO:0000313" key="10">
    <source>
        <dbReference type="EMBL" id="HIV01137.1"/>
    </source>
</evidence>
<evidence type="ECO:0000256" key="5">
    <source>
        <dbReference type="ARBA" id="ARBA00022801"/>
    </source>
</evidence>
<dbReference type="GO" id="GO:0008270">
    <property type="term" value="F:zinc ion binding"/>
    <property type="evidence" value="ECO:0007669"/>
    <property type="project" value="InterPro"/>
</dbReference>
<dbReference type="GO" id="GO:0004132">
    <property type="term" value="F:dCMP deaminase activity"/>
    <property type="evidence" value="ECO:0007669"/>
    <property type="project" value="InterPro"/>
</dbReference>
<feature type="binding site" evidence="8">
    <location>
        <position position="109"/>
    </location>
    <ligand>
        <name>Zn(2+)</name>
        <dbReference type="ChEBI" id="CHEBI:29105"/>
        <note>catalytic</note>
    </ligand>
</feature>
<dbReference type="PANTHER" id="PTHR11086">
    <property type="entry name" value="DEOXYCYTIDYLATE DEAMINASE-RELATED"/>
    <property type="match status" value="1"/>
</dbReference>
<gene>
    <name evidence="10" type="ORF">IAA62_01080</name>
</gene>
<proteinExistence type="inferred from homology"/>
<evidence type="ECO:0000256" key="3">
    <source>
        <dbReference type="ARBA" id="ARBA00022723"/>
    </source>
</evidence>
<feature type="domain" description="CMP/dCMP-type deaminase" evidence="9">
    <location>
        <begin position="9"/>
        <end position="147"/>
    </location>
</feature>
<name>A0A9D1SYP9_9FIRM</name>
<comment type="cofactor">
    <cofactor evidence="1 8">
        <name>Zn(2+)</name>
        <dbReference type="ChEBI" id="CHEBI:29105"/>
    </cofactor>
</comment>